<sequence>MKPWKRAVLNEVLYILVYLGVLLVTGHSVDWKLLAILAAVYFVLNFVLYSILDRVSK</sequence>
<protein>
    <submittedName>
        <fullName evidence="2">Uncharacterized protein</fullName>
    </submittedName>
</protein>
<accession>A0A9D1UDS5</accession>
<feature type="transmembrane region" description="Helical" evidence="1">
    <location>
        <begin position="7"/>
        <end position="27"/>
    </location>
</feature>
<keyword evidence="1" id="KW-1133">Transmembrane helix</keyword>
<gene>
    <name evidence="2" type="ORF">H9873_07265</name>
</gene>
<feature type="transmembrane region" description="Helical" evidence="1">
    <location>
        <begin position="33"/>
        <end position="52"/>
    </location>
</feature>
<evidence type="ECO:0000313" key="3">
    <source>
        <dbReference type="Proteomes" id="UP000824263"/>
    </source>
</evidence>
<name>A0A9D1UDS5_9FIRM</name>
<comment type="caution">
    <text evidence="2">The sequence shown here is derived from an EMBL/GenBank/DDBJ whole genome shotgun (WGS) entry which is preliminary data.</text>
</comment>
<dbReference type="EMBL" id="DXGF01000132">
    <property type="protein sequence ID" value="HIW84102.1"/>
    <property type="molecule type" value="Genomic_DNA"/>
</dbReference>
<evidence type="ECO:0000256" key="1">
    <source>
        <dbReference type="SAM" id="Phobius"/>
    </source>
</evidence>
<proteinExistence type="predicted"/>
<dbReference type="AlphaFoldDB" id="A0A9D1UDS5"/>
<reference evidence="2" key="2">
    <citation type="submission" date="2021-04" db="EMBL/GenBank/DDBJ databases">
        <authorList>
            <person name="Gilroy R."/>
        </authorList>
    </citation>
    <scope>NUCLEOTIDE SEQUENCE</scope>
    <source>
        <strain evidence="2">ChiSxjej1B13-11762</strain>
    </source>
</reference>
<keyword evidence="1" id="KW-0812">Transmembrane</keyword>
<keyword evidence="1" id="KW-0472">Membrane</keyword>
<dbReference type="Proteomes" id="UP000824263">
    <property type="component" value="Unassembled WGS sequence"/>
</dbReference>
<evidence type="ECO:0000313" key="2">
    <source>
        <dbReference type="EMBL" id="HIW84102.1"/>
    </source>
</evidence>
<reference evidence="2" key="1">
    <citation type="journal article" date="2021" name="PeerJ">
        <title>Extensive microbial diversity within the chicken gut microbiome revealed by metagenomics and culture.</title>
        <authorList>
            <person name="Gilroy R."/>
            <person name="Ravi A."/>
            <person name="Getino M."/>
            <person name="Pursley I."/>
            <person name="Horton D.L."/>
            <person name="Alikhan N.F."/>
            <person name="Baker D."/>
            <person name="Gharbi K."/>
            <person name="Hall N."/>
            <person name="Watson M."/>
            <person name="Adriaenssens E.M."/>
            <person name="Foster-Nyarko E."/>
            <person name="Jarju S."/>
            <person name="Secka A."/>
            <person name="Antonio M."/>
            <person name="Oren A."/>
            <person name="Chaudhuri R.R."/>
            <person name="La Ragione R."/>
            <person name="Hildebrand F."/>
            <person name="Pallen M.J."/>
        </authorList>
    </citation>
    <scope>NUCLEOTIDE SEQUENCE</scope>
    <source>
        <strain evidence="2">ChiSxjej1B13-11762</strain>
    </source>
</reference>
<organism evidence="2 3">
    <name type="scientific">Candidatus Dorea gallistercoris</name>
    <dbReference type="NCBI Taxonomy" id="2838542"/>
    <lineage>
        <taxon>Bacteria</taxon>
        <taxon>Bacillati</taxon>
        <taxon>Bacillota</taxon>
        <taxon>Clostridia</taxon>
        <taxon>Lachnospirales</taxon>
        <taxon>Lachnospiraceae</taxon>
        <taxon>Dorea</taxon>
    </lineage>
</organism>